<feature type="domain" description="OmpR/PhoB-type" evidence="9">
    <location>
        <begin position="124"/>
        <end position="222"/>
    </location>
</feature>
<keyword evidence="2" id="KW-0902">Two-component regulatory system</keyword>
<evidence type="ECO:0000256" key="4">
    <source>
        <dbReference type="ARBA" id="ARBA00023125"/>
    </source>
</evidence>
<dbReference type="InterPro" id="IPR001867">
    <property type="entry name" value="OmpR/PhoB-type_DNA-bd"/>
</dbReference>
<dbReference type="SMART" id="SM00862">
    <property type="entry name" value="Trans_reg_C"/>
    <property type="match status" value="1"/>
</dbReference>
<dbReference type="Pfam" id="PF00486">
    <property type="entry name" value="Trans_reg_C"/>
    <property type="match status" value="1"/>
</dbReference>
<dbReference type="OrthoDB" id="9812490at2"/>
<dbReference type="Pfam" id="PF00072">
    <property type="entry name" value="Response_reg"/>
    <property type="match status" value="1"/>
</dbReference>
<evidence type="ECO:0000313" key="11">
    <source>
        <dbReference type="Proteomes" id="UP000240739"/>
    </source>
</evidence>
<feature type="modified residue" description="4-aspartylphosphate" evidence="6">
    <location>
        <position position="51"/>
    </location>
</feature>
<keyword evidence="4 7" id="KW-0238">DNA-binding</keyword>
<sequence>MRVLVVEDDPRMADMLRRGLERAGMTIDLAATGADADWMARSATYDAIVLDVGLPDTDGFAVCARLRAADVWSPVLMLTARDATADRVRGLDTGADDYVLKPFTFEELTARLRALARRGARERPAVLEAAGLRLDPAARRAWRGDTELALSAKEFTLLEAFLRRPGEVLTRAELLEAGWDMAYENRSNVVDAYVRLLRDKIDRPFGARSLETVRGHGYRLCD</sequence>
<feature type="DNA-binding region" description="OmpR/PhoB-type" evidence="7">
    <location>
        <begin position="124"/>
        <end position="222"/>
    </location>
</feature>
<evidence type="ECO:0000259" key="9">
    <source>
        <dbReference type="PROSITE" id="PS51755"/>
    </source>
</evidence>
<dbReference type="PROSITE" id="PS50110">
    <property type="entry name" value="RESPONSE_REGULATORY"/>
    <property type="match status" value="1"/>
</dbReference>
<protein>
    <submittedName>
        <fullName evidence="10">DNA-binding response regulator</fullName>
    </submittedName>
</protein>
<keyword evidence="5" id="KW-0804">Transcription</keyword>
<evidence type="ECO:0000256" key="5">
    <source>
        <dbReference type="ARBA" id="ARBA00023163"/>
    </source>
</evidence>
<dbReference type="RefSeq" id="WP_107567229.1">
    <property type="nucleotide sequence ID" value="NZ_PYYB01000001.1"/>
</dbReference>
<keyword evidence="1 6" id="KW-0597">Phosphoprotein</keyword>
<dbReference type="SUPFAM" id="SSF52172">
    <property type="entry name" value="CheY-like"/>
    <property type="match status" value="1"/>
</dbReference>
<reference evidence="10 11" key="1">
    <citation type="submission" date="2018-03" db="EMBL/GenBank/DDBJ databases">
        <title>Aquarubrobacter algicola gen. nov., sp. nov., a novel actinobacterium isolated from shallow eutrophic lake during the end of cyanobacterial harmful algal blooms.</title>
        <authorList>
            <person name="Chun S.J."/>
        </authorList>
    </citation>
    <scope>NUCLEOTIDE SEQUENCE [LARGE SCALE GENOMIC DNA]</scope>
    <source>
        <strain evidence="10 11">Seoho-28</strain>
    </source>
</reference>
<comment type="caution">
    <text evidence="10">The sequence shown here is derived from an EMBL/GenBank/DDBJ whole genome shotgun (WGS) entry which is preliminary data.</text>
</comment>
<dbReference type="FunFam" id="3.40.50.2300:FF:000002">
    <property type="entry name" value="DNA-binding response regulator PhoP"/>
    <property type="match status" value="1"/>
</dbReference>
<dbReference type="GO" id="GO:0000976">
    <property type="term" value="F:transcription cis-regulatory region binding"/>
    <property type="evidence" value="ECO:0007669"/>
    <property type="project" value="TreeGrafter"/>
</dbReference>
<gene>
    <name evidence="10" type="ORF">C7Y72_03570</name>
</gene>
<dbReference type="GO" id="GO:0006355">
    <property type="term" value="P:regulation of DNA-templated transcription"/>
    <property type="evidence" value="ECO:0007669"/>
    <property type="project" value="InterPro"/>
</dbReference>
<dbReference type="GO" id="GO:0005829">
    <property type="term" value="C:cytosol"/>
    <property type="evidence" value="ECO:0007669"/>
    <property type="project" value="TreeGrafter"/>
</dbReference>
<evidence type="ECO:0000256" key="1">
    <source>
        <dbReference type="ARBA" id="ARBA00022553"/>
    </source>
</evidence>
<keyword evidence="11" id="KW-1185">Reference proteome</keyword>
<dbReference type="InterPro" id="IPR011006">
    <property type="entry name" value="CheY-like_superfamily"/>
</dbReference>
<dbReference type="PANTHER" id="PTHR48111">
    <property type="entry name" value="REGULATOR OF RPOS"/>
    <property type="match status" value="1"/>
</dbReference>
<dbReference type="Gene3D" id="3.40.50.2300">
    <property type="match status" value="1"/>
</dbReference>
<dbReference type="SMART" id="SM00448">
    <property type="entry name" value="REC"/>
    <property type="match status" value="1"/>
</dbReference>
<dbReference type="GO" id="GO:0000156">
    <property type="term" value="F:phosphorelay response regulator activity"/>
    <property type="evidence" value="ECO:0007669"/>
    <property type="project" value="TreeGrafter"/>
</dbReference>
<organism evidence="10 11">
    <name type="scientific">Paraconexibacter algicola</name>
    <dbReference type="NCBI Taxonomy" id="2133960"/>
    <lineage>
        <taxon>Bacteria</taxon>
        <taxon>Bacillati</taxon>
        <taxon>Actinomycetota</taxon>
        <taxon>Thermoleophilia</taxon>
        <taxon>Solirubrobacterales</taxon>
        <taxon>Paraconexibacteraceae</taxon>
        <taxon>Paraconexibacter</taxon>
    </lineage>
</organism>
<dbReference type="FunFam" id="1.10.10.10:FF:000005">
    <property type="entry name" value="Two-component system response regulator"/>
    <property type="match status" value="1"/>
</dbReference>
<dbReference type="InterPro" id="IPR036388">
    <property type="entry name" value="WH-like_DNA-bd_sf"/>
</dbReference>
<dbReference type="PANTHER" id="PTHR48111:SF28">
    <property type="entry name" value="TRANSCRIPTIONAL REGULATORY PROTEIN TCRX-RELATED"/>
    <property type="match status" value="1"/>
</dbReference>
<dbReference type="EMBL" id="PYYB01000001">
    <property type="protein sequence ID" value="PTL58792.1"/>
    <property type="molecule type" value="Genomic_DNA"/>
</dbReference>
<name>A0A2T4UHS1_9ACTN</name>
<evidence type="ECO:0000256" key="3">
    <source>
        <dbReference type="ARBA" id="ARBA00023015"/>
    </source>
</evidence>
<evidence type="ECO:0000256" key="7">
    <source>
        <dbReference type="PROSITE-ProRule" id="PRU01091"/>
    </source>
</evidence>
<feature type="domain" description="Response regulatory" evidence="8">
    <location>
        <begin position="2"/>
        <end position="116"/>
    </location>
</feature>
<dbReference type="PROSITE" id="PS51755">
    <property type="entry name" value="OMPR_PHOB"/>
    <property type="match status" value="1"/>
</dbReference>
<dbReference type="InterPro" id="IPR039420">
    <property type="entry name" value="WalR-like"/>
</dbReference>
<dbReference type="InterPro" id="IPR001789">
    <property type="entry name" value="Sig_transdc_resp-reg_receiver"/>
</dbReference>
<proteinExistence type="predicted"/>
<dbReference type="Proteomes" id="UP000240739">
    <property type="component" value="Unassembled WGS sequence"/>
</dbReference>
<dbReference type="GO" id="GO:0032993">
    <property type="term" value="C:protein-DNA complex"/>
    <property type="evidence" value="ECO:0007669"/>
    <property type="project" value="TreeGrafter"/>
</dbReference>
<dbReference type="Gene3D" id="6.10.250.690">
    <property type="match status" value="1"/>
</dbReference>
<dbReference type="CDD" id="cd17624">
    <property type="entry name" value="REC_OmpR_PmrA-like"/>
    <property type="match status" value="1"/>
</dbReference>
<evidence type="ECO:0000256" key="2">
    <source>
        <dbReference type="ARBA" id="ARBA00023012"/>
    </source>
</evidence>
<evidence type="ECO:0000313" key="10">
    <source>
        <dbReference type="EMBL" id="PTL58792.1"/>
    </source>
</evidence>
<keyword evidence="3" id="KW-0805">Transcription regulation</keyword>
<dbReference type="CDD" id="cd00383">
    <property type="entry name" value="trans_reg_C"/>
    <property type="match status" value="1"/>
</dbReference>
<dbReference type="AlphaFoldDB" id="A0A2T4UHS1"/>
<evidence type="ECO:0000259" key="8">
    <source>
        <dbReference type="PROSITE" id="PS50110"/>
    </source>
</evidence>
<evidence type="ECO:0000256" key="6">
    <source>
        <dbReference type="PROSITE-ProRule" id="PRU00169"/>
    </source>
</evidence>
<accession>A0A2T4UHS1</accession>
<dbReference type="Gene3D" id="1.10.10.10">
    <property type="entry name" value="Winged helix-like DNA-binding domain superfamily/Winged helix DNA-binding domain"/>
    <property type="match status" value="1"/>
</dbReference>